<feature type="region of interest" description="Disordered" evidence="3">
    <location>
        <begin position="1"/>
        <end position="56"/>
    </location>
</feature>
<evidence type="ECO:0000256" key="2">
    <source>
        <dbReference type="ARBA" id="ARBA00022801"/>
    </source>
</evidence>
<accession>T1F2V0</accession>
<evidence type="ECO:0000313" key="5">
    <source>
        <dbReference type="EnsemblMetazoa" id="HelroP170268"/>
    </source>
</evidence>
<dbReference type="EMBL" id="AMQM01003500">
    <property type="status" value="NOT_ANNOTATED_CDS"/>
    <property type="molecule type" value="Genomic_DNA"/>
</dbReference>
<evidence type="ECO:0000256" key="3">
    <source>
        <dbReference type="SAM" id="MobiDB-lite"/>
    </source>
</evidence>
<dbReference type="CTD" id="20203149"/>
<dbReference type="AlphaFoldDB" id="T1F2V0"/>
<feature type="compositionally biased region" description="Polar residues" evidence="3">
    <location>
        <begin position="14"/>
        <end position="27"/>
    </location>
</feature>
<dbReference type="PANTHER" id="PTHR11782">
    <property type="entry name" value="ADENOSINE/GUANOSINE DIPHOSPHATASE"/>
    <property type="match status" value="1"/>
</dbReference>
<reference evidence="4 6" key="2">
    <citation type="journal article" date="2013" name="Nature">
        <title>Insights into bilaterian evolution from three spiralian genomes.</title>
        <authorList>
            <person name="Simakov O."/>
            <person name="Marletaz F."/>
            <person name="Cho S.J."/>
            <person name="Edsinger-Gonzales E."/>
            <person name="Havlak P."/>
            <person name="Hellsten U."/>
            <person name="Kuo D.H."/>
            <person name="Larsson T."/>
            <person name="Lv J."/>
            <person name="Arendt D."/>
            <person name="Savage R."/>
            <person name="Osoegawa K."/>
            <person name="de Jong P."/>
            <person name="Grimwood J."/>
            <person name="Chapman J.A."/>
            <person name="Shapiro H."/>
            <person name="Aerts A."/>
            <person name="Otillar R.P."/>
            <person name="Terry A.Y."/>
            <person name="Boore J.L."/>
            <person name="Grigoriev I.V."/>
            <person name="Lindberg D.R."/>
            <person name="Seaver E.C."/>
            <person name="Weisblat D.A."/>
            <person name="Putnam N.H."/>
            <person name="Rokhsar D.S."/>
        </authorList>
    </citation>
    <scope>NUCLEOTIDE SEQUENCE</scope>
</reference>
<organism evidence="5 6">
    <name type="scientific">Helobdella robusta</name>
    <name type="common">Californian leech</name>
    <dbReference type="NCBI Taxonomy" id="6412"/>
    <lineage>
        <taxon>Eukaryota</taxon>
        <taxon>Metazoa</taxon>
        <taxon>Spiralia</taxon>
        <taxon>Lophotrochozoa</taxon>
        <taxon>Annelida</taxon>
        <taxon>Clitellata</taxon>
        <taxon>Hirudinea</taxon>
        <taxon>Rhynchobdellida</taxon>
        <taxon>Glossiphoniidae</taxon>
        <taxon>Helobdella</taxon>
    </lineage>
</organism>
<gene>
    <name evidence="5" type="primary">20203149</name>
    <name evidence="4" type="ORF">HELRODRAFT_170268</name>
</gene>
<dbReference type="RefSeq" id="XP_009014336.1">
    <property type="nucleotide sequence ID" value="XM_009016088.1"/>
</dbReference>
<evidence type="ECO:0000256" key="1">
    <source>
        <dbReference type="ARBA" id="ARBA00009283"/>
    </source>
</evidence>
<dbReference type="OrthoDB" id="6372431at2759"/>
<dbReference type="GeneID" id="20203149"/>
<evidence type="ECO:0000313" key="4">
    <source>
        <dbReference type="EMBL" id="ESO07725.1"/>
    </source>
</evidence>
<dbReference type="eggNOG" id="KOG1386">
    <property type="taxonomic scope" value="Eukaryota"/>
</dbReference>
<dbReference type="KEGG" id="hro:HELRODRAFT_170268"/>
<dbReference type="EMBL" id="KB096183">
    <property type="protein sequence ID" value="ESO07725.1"/>
    <property type="molecule type" value="Genomic_DNA"/>
</dbReference>
<name>T1F2V0_HELRO</name>
<dbReference type="InterPro" id="IPR000407">
    <property type="entry name" value="GDA1_CD39_NTPase"/>
</dbReference>
<dbReference type="Proteomes" id="UP000015101">
    <property type="component" value="Unassembled WGS sequence"/>
</dbReference>
<dbReference type="EnsemblMetazoa" id="HelroT170268">
    <property type="protein sequence ID" value="HelroP170268"/>
    <property type="gene ID" value="HelroG170268"/>
</dbReference>
<dbReference type="InParanoid" id="T1F2V0"/>
<evidence type="ECO:0000313" key="6">
    <source>
        <dbReference type="Proteomes" id="UP000015101"/>
    </source>
</evidence>
<proteinExistence type="inferred from homology"/>
<dbReference type="GO" id="GO:0016787">
    <property type="term" value="F:hydrolase activity"/>
    <property type="evidence" value="ECO:0007669"/>
    <property type="project" value="UniProtKB-KW"/>
</dbReference>
<feature type="compositionally biased region" description="Low complexity" evidence="3">
    <location>
        <begin position="28"/>
        <end position="56"/>
    </location>
</feature>
<keyword evidence="6" id="KW-1185">Reference proteome</keyword>
<keyword evidence="2" id="KW-0378">Hydrolase</keyword>
<dbReference type="HOGENOM" id="CLU_1355959_0_0_1"/>
<sequence length="202" mass="22841">MNHEKNKMTADSLKVSQSIPSPPNINLTSNITDSSSFSQTSTSSSSTSSSALSTSTTLDINDPCLSLSYSEIISHNNTNYKLNGTGDLTLCVHYLKSLLNKSKDCFLLNKRRCSIDGAVLPDINYGNFHDALFSMTEFFGFSEFFYTMQDILQIGGPYIYHHYLQKAKEYCQTNWLTVEEWKKLSKHPRADSQRYRLKDISA</sequence>
<protein>
    <submittedName>
        <fullName evidence="4 5">Uncharacterized protein</fullName>
    </submittedName>
</protein>
<comment type="similarity">
    <text evidence="1">Belongs to the GDA1/CD39 NTPase family.</text>
</comment>
<reference evidence="6" key="1">
    <citation type="submission" date="2012-12" db="EMBL/GenBank/DDBJ databases">
        <authorList>
            <person name="Hellsten U."/>
            <person name="Grimwood J."/>
            <person name="Chapman J.A."/>
            <person name="Shapiro H."/>
            <person name="Aerts A."/>
            <person name="Otillar R.P."/>
            <person name="Terry A.Y."/>
            <person name="Boore J.L."/>
            <person name="Simakov O."/>
            <person name="Marletaz F."/>
            <person name="Cho S.-J."/>
            <person name="Edsinger-Gonzales E."/>
            <person name="Havlak P."/>
            <person name="Kuo D.-H."/>
            <person name="Larsson T."/>
            <person name="Lv J."/>
            <person name="Arendt D."/>
            <person name="Savage R."/>
            <person name="Osoegawa K."/>
            <person name="de Jong P."/>
            <person name="Lindberg D.R."/>
            <person name="Seaver E.C."/>
            <person name="Weisblat D.A."/>
            <person name="Putnam N.H."/>
            <person name="Grigoriev I.V."/>
            <person name="Rokhsar D.S."/>
        </authorList>
    </citation>
    <scope>NUCLEOTIDE SEQUENCE</scope>
</reference>
<dbReference type="Gene3D" id="3.30.420.150">
    <property type="entry name" value="Exopolyphosphatase. Domain 2"/>
    <property type="match status" value="1"/>
</dbReference>
<dbReference type="Pfam" id="PF01150">
    <property type="entry name" value="GDA1_CD39"/>
    <property type="match status" value="1"/>
</dbReference>
<reference evidence="5" key="3">
    <citation type="submission" date="2015-06" db="UniProtKB">
        <authorList>
            <consortium name="EnsemblMetazoa"/>
        </authorList>
    </citation>
    <scope>IDENTIFICATION</scope>
</reference>
<dbReference type="PANTHER" id="PTHR11782:SF121">
    <property type="entry name" value="NUCLEOSIDE-DIPHOSPHATASE MIG-23"/>
    <property type="match status" value="1"/>
</dbReference>